<dbReference type="EMBL" id="CP072384">
    <property type="protein sequence ID" value="QUC06934.1"/>
    <property type="molecule type" value="Genomic_DNA"/>
</dbReference>
<evidence type="ECO:0000313" key="3">
    <source>
        <dbReference type="EMBL" id="QUC06934.1"/>
    </source>
</evidence>
<dbReference type="Pfam" id="PF14262">
    <property type="entry name" value="Cthe_2159"/>
    <property type="match status" value="1"/>
</dbReference>
<proteinExistence type="predicted"/>
<feature type="compositionally biased region" description="Gly residues" evidence="1">
    <location>
        <begin position="473"/>
        <end position="494"/>
    </location>
</feature>
<sequence length="494" mass="48175">MRMRNLKLGFASLAAVAVLAGCSSAAATSDGSTETAVHSASTGGSSDALTTMLAENQKSHYTETDSTYDEASVVDVTLSGSSATASGSGVTVDGSTVTITAGGTYRLTGSLEGQVVVNADSQDVKVILNGVDLTNSSGSPVVVTAADEVTLILADATANTISDASSYADTSTGAPSSAIDSASDLSIAGNGSLTVTGNNNDAINSADGLVIAGGNIAVKAADDGIRGKDYVIVSGGTVTVDATGDGVKSDNETDADRGYVLIENGSLTVASGDDGIKGFNDVAIAGGDITVSKSVEAVEAQNIVVAGGETKLTSSDDGMNVSGDAPQGFTITGGSLTIDAEGDGMDSNAAGTIAGGSVVIYGPTMGGNGSVDVEQGLTMTGGELWAVGSSGMAESPSQNSTQAFVFTNLNGTASGEVSIADSNGNVLATQSSSKQYSSVLYSGPGISAEGTYQILLNGQSAGTVAANQYATGMGSGPGSGQPGAGQPGGGRSGR</sequence>
<evidence type="ECO:0000256" key="1">
    <source>
        <dbReference type="SAM" id="MobiDB-lite"/>
    </source>
</evidence>
<dbReference type="PROSITE" id="PS51257">
    <property type="entry name" value="PROKAR_LIPOPROTEIN"/>
    <property type="match status" value="1"/>
</dbReference>
<keyword evidence="4" id="KW-1185">Reference proteome</keyword>
<evidence type="ECO:0000256" key="2">
    <source>
        <dbReference type="SAM" id="SignalP"/>
    </source>
</evidence>
<dbReference type="InterPro" id="IPR025584">
    <property type="entry name" value="Cthe_2159"/>
</dbReference>
<protein>
    <submittedName>
        <fullName evidence="3">Carbohydrate-binding domain-containing protein</fullName>
    </submittedName>
</protein>
<dbReference type="Proteomes" id="UP000678513">
    <property type="component" value="Chromosome"/>
</dbReference>
<feature type="signal peptide" evidence="2">
    <location>
        <begin position="1"/>
        <end position="27"/>
    </location>
</feature>
<organism evidence="3 4">
    <name type="scientific">Arachnia rubra</name>
    <dbReference type="NCBI Taxonomy" id="1547448"/>
    <lineage>
        <taxon>Bacteria</taxon>
        <taxon>Bacillati</taxon>
        <taxon>Actinomycetota</taxon>
        <taxon>Actinomycetes</taxon>
        <taxon>Propionibacteriales</taxon>
        <taxon>Propionibacteriaceae</taxon>
        <taxon>Arachnia</taxon>
    </lineage>
</organism>
<feature type="chain" id="PRO_5045069210" evidence="2">
    <location>
        <begin position="28"/>
        <end position="494"/>
    </location>
</feature>
<feature type="region of interest" description="Disordered" evidence="1">
    <location>
        <begin position="470"/>
        <end position="494"/>
    </location>
</feature>
<evidence type="ECO:0000313" key="4">
    <source>
        <dbReference type="Proteomes" id="UP000678513"/>
    </source>
</evidence>
<accession>A0ABX7Y222</accession>
<reference evidence="3 4" key="1">
    <citation type="submission" date="2021-03" db="EMBL/GenBank/DDBJ databases">
        <title>Human Oral Microbial Genomes.</title>
        <authorList>
            <person name="Johnston C.D."/>
            <person name="Chen T."/>
            <person name="Dewhirst F.E."/>
        </authorList>
    </citation>
    <scope>NUCLEOTIDE SEQUENCE [LARGE SCALE GENOMIC DNA]</scope>
    <source>
        <strain evidence="3 4">DSMZ 100122</strain>
    </source>
</reference>
<keyword evidence="2" id="KW-0732">Signal</keyword>
<dbReference type="RefSeq" id="WP_212320995.1">
    <property type="nucleotide sequence ID" value="NZ_AP024463.1"/>
</dbReference>
<name>A0ABX7Y222_9ACTN</name>
<gene>
    <name evidence="3" type="ORF">J5A65_08090</name>
</gene>